<evidence type="ECO:0000256" key="3">
    <source>
        <dbReference type="ARBA" id="ARBA00023015"/>
    </source>
</evidence>
<dbReference type="PANTHER" id="PTHR30376">
    <property type="entry name" value="SIGMA FACTOR RPOH HEAT SHOCK RELATED"/>
    <property type="match status" value="1"/>
</dbReference>
<evidence type="ECO:0000256" key="6">
    <source>
        <dbReference type="ARBA" id="ARBA00023163"/>
    </source>
</evidence>
<proteinExistence type="inferred from homology"/>
<keyword evidence="5 7" id="KW-0238">DNA-binding</keyword>
<dbReference type="GO" id="GO:0006352">
    <property type="term" value="P:DNA-templated transcription initiation"/>
    <property type="evidence" value="ECO:0007669"/>
    <property type="project" value="InterPro"/>
</dbReference>
<dbReference type="NCBIfam" id="NF004471">
    <property type="entry name" value="PRK05803.1"/>
    <property type="match status" value="1"/>
</dbReference>
<dbReference type="PANTHER" id="PTHR30376:SF3">
    <property type="entry name" value="RNA POLYMERASE SIGMA FACTOR RPOH"/>
    <property type="match status" value="1"/>
</dbReference>
<dbReference type="PROSITE" id="PS00716">
    <property type="entry name" value="SIGMA70_2"/>
    <property type="match status" value="1"/>
</dbReference>
<accession>A0A511WZE4</accession>
<dbReference type="PROSITE" id="PS00715">
    <property type="entry name" value="SIGMA70_1"/>
    <property type="match status" value="1"/>
</dbReference>
<dbReference type="InterPro" id="IPR013325">
    <property type="entry name" value="RNA_pol_sigma_r2"/>
</dbReference>
<dbReference type="GO" id="GO:0003677">
    <property type="term" value="F:DNA binding"/>
    <property type="evidence" value="ECO:0007669"/>
    <property type="project" value="UniProtKB-KW"/>
</dbReference>
<sequence length="234" mass="27306">MSTWFFLLHFLMNNSFLFVTYVKHQTFPHPLKKEEEHAFISAAIAGDQDARHKLIEHNLRLVCHLVKKYEKKSTHQDDLISIGIIGLIKAIDTYHPDKGTKLATYAARCIENEILMYFRQQKKTTKETSLEEPIGHDKDGHAISLLDVLTSPNIDLDEQLQTHQDLVKIKKYFPLLDAREKNVLVMRFGLFNCEEKTQKQIAQQLNISRSYVSRIEKRALYKLYQAYQQDISSN</sequence>
<dbReference type="STRING" id="442899.SAMN05720591_105114"/>
<keyword evidence="2" id="KW-0749">Sporulation</keyword>
<gene>
    <name evidence="9" type="primary">sigK</name>
    <name evidence="9" type="ORF">HAL01_05250</name>
</gene>
<dbReference type="PRINTS" id="PR00046">
    <property type="entry name" value="SIGMA70FCT"/>
</dbReference>
<dbReference type="InterPro" id="IPR000943">
    <property type="entry name" value="RNA_pol_sigma70"/>
</dbReference>
<evidence type="ECO:0000256" key="7">
    <source>
        <dbReference type="RuleBase" id="RU362124"/>
    </source>
</evidence>
<reference evidence="9 10" key="1">
    <citation type="submission" date="2019-07" db="EMBL/GenBank/DDBJ databases">
        <title>Whole genome shotgun sequence of Halolactibacillus alkaliphilus NBRC 103919.</title>
        <authorList>
            <person name="Hosoyama A."/>
            <person name="Uohara A."/>
            <person name="Ohji S."/>
            <person name="Ichikawa N."/>
        </authorList>
    </citation>
    <scope>NUCLEOTIDE SEQUENCE [LARGE SCALE GENOMIC DNA]</scope>
    <source>
        <strain evidence="9 10">NBRC 103919</strain>
    </source>
</reference>
<dbReference type="EMBL" id="BJYE01000004">
    <property type="protein sequence ID" value="GEN56061.1"/>
    <property type="molecule type" value="Genomic_DNA"/>
</dbReference>
<evidence type="ECO:0000259" key="8">
    <source>
        <dbReference type="PROSITE" id="PS50943"/>
    </source>
</evidence>
<evidence type="ECO:0000256" key="5">
    <source>
        <dbReference type="ARBA" id="ARBA00023125"/>
    </source>
</evidence>
<dbReference type="InterPro" id="IPR007627">
    <property type="entry name" value="RNA_pol_sigma70_r2"/>
</dbReference>
<dbReference type="PROSITE" id="PS50943">
    <property type="entry name" value="HTH_CROC1"/>
    <property type="match status" value="1"/>
</dbReference>
<comment type="function">
    <text evidence="7">Sigma factors are initiation factors that promote the attachment of RNA polymerase to specific initiation sites and are then released.</text>
</comment>
<dbReference type="InterPro" id="IPR050813">
    <property type="entry name" value="Sigma-70_Factor"/>
</dbReference>
<dbReference type="GO" id="GO:0030435">
    <property type="term" value="P:sporulation resulting in formation of a cellular spore"/>
    <property type="evidence" value="ECO:0007669"/>
    <property type="project" value="UniProtKB-KW"/>
</dbReference>
<dbReference type="InterPro" id="IPR014209">
    <property type="entry name" value="RNA_pol_sigma-K"/>
</dbReference>
<dbReference type="InterPro" id="IPR013324">
    <property type="entry name" value="RNA_pol_sigma_r3/r4-like"/>
</dbReference>
<dbReference type="GO" id="GO:0016987">
    <property type="term" value="F:sigma factor activity"/>
    <property type="evidence" value="ECO:0007669"/>
    <property type="project" value="UniProtKB-KW"/>
</dbReference>
<dbReference type="Pfam" id="PF04545">
    <property type="entry name" value="Sigma70_r4"/>
    <property type="match status" value="1"/>
</dbReference>
<dbReference type="InterPro" id="IPR007630">
    <property type="entry name" value="RNA_pol_sigma70_r4"/>
</dbReference>
<dbReference type="RefSeq" id="WP_258390163.1">
    <property type="nucleotide sequence ID" value="NZ_BJYE01000004.1"/>
</dbReference>
<dbReference type="SUPFAM" id="SSF88946">
    <property type="entry name" value="Sigma2 domain of RNA polymerase sigma factors"/>
    <property type="match status" value="1"/>
</dbReference>
<evidence type="ECO:0000256" key="1">
    <source>
        <dbReference type="ARBA" id="ARBA00007788"/>
    </source>
</evidence>
<comment type="caution">
    <text evidence="9">The sequence shown here is derived from an EMBL/GenBank/DDBJ whole genome shotgun (WGS) entry which is preliminary data.</text>
</comment>
<dbReference type="Gene3D" id="1.10.10.10">
    <property type="entry name" value="Winged helix-like DNA-binding domain superfamily/Winged helix DNA-binding domain"/>
    <property type="match status" value="1"/>
</dbReference>
<dbReference type="InterPro" id="IPR014284">
    <property type="entry name" value="RNA_pol_sigma-70_dom"/>
</dbReference>
<dbReference type="Proteomes" id="UP000321400">
    <property type="component" value="Unassembled WGS sequence"/>
</dbReference>
<name>A0A511WZE4_9BACI</name>
<evidence type="ECO:0000313" key="10">
    <source>
        <dbReference type="Proteomes" id="UP000321400"/>
    </source>
</evidence>
<keyword evidence="3 7" id="KW-0805">Transcription regulation</keyword>
<dbReference type="InterPro" id="IPR036388">
    <property type="entry name" value="WH-like_DNA-bd_sf"/>
</dbReference>
<dbReference type="NCBIfam" id="TIGR02846">
    <property type="entry name" value="spore_sigmaK"/>
    <property type="match status" value="1"/>
</dbReference>
<evidence type="ECO:0000256" key="4">
    <source>
        <dbReference type="ARBA" id="ARBA00023082"/>
    </source>
</evidence>
<keyword evidence="10" id="KW-1185">Reference proteome</keyword>
<organism evidence="9 10">
    <name type="scientific">Halolactibacillus alkaliphilus</name>
    <dbReference type="NCBI Taxonomy" id="442899"/>
    <lineage>
        <taxon>Bacteria</taxon>
        <taxon>Bacillati</taxon>
        <taxon>Bacillota</taxon>
        <taxon>Bacilli</taxon>
        <taxon>Bacillales</taxon>
        <taxon>Bacillaceae</taxon>
        <taxon>Halolactibacillus</taxon>
    </lineage>
</organism>
<feature type="domain" description="HTH cro/C1-type" evidence="8">
    <location>
        <begin position="197"/>
        <end position="217"/>
    </location>
</feature>
<dbReference type="InterPro" id="IPR001387">
    <property type="entry name" value="Cro/C1-type_HTH"/>
</dbReference>
<dbReference type="NCBIfam" id="TIGR02937">
    <property type="entry name" value="sigma70-ECF"/>
    <property type="match status" value="1"/>
</dbReference>
<dbReference type="AlphaFoldDB" id="A0A511WZE4"/>
<protein>
    <recommendedName>
        <fullName evidence="7">RNA polymerase sigma factor</fullName>
    </recommendedName>
</protein>
<dbReference type="PIRSF" id="PIRSF000770">
    <property type="entry name" value="RNA_pol_sigma-SigE/K"/>
    <property type="match status" value="1"/>
</dbReference>
<dbReference type="CDD" id="cd06171">
    <property type="entry name" value="Sigma70_r4"/>
    <property type="match status" value="1"/>
</dbReference>
<evidence type="ECO:0000313" key="9">
    <source>
        <dbReference type="EMBL" id="GEN56061.1"/>
    </source>
</evidence>
<evidence type="ECO:0000256" key="2">
    <source>
        <dbReference type="ARBA" id="ARBA00022969"/>
    </source>
</evidence>
<dbReference type="Pfam" id="PF04542">
    <property type="entry name" value="Sigma70_r2"/>
    <property type="match status" value="1"/>
</dbReference>
<keyword evidence="4 7" id="KW-0731">Sigma factor</keyword>
<keyword evidence="6 7" id="KW-0804">Transcription</keyword>
<comment type="similarity">
    <text evidence="1 7">Belongs to the sigma-70 factor family.</text>
</comment>
<dbReference type="Gene3D" id="1.20.120.1810">
    <property type="match status" value="1"/>
</dbReference>
<dbReference type="SUPFAM" id="SSF88659">
    <property type="entry name" value="Sigma3 and sigma4 domains of RNA polymerase sigma factors"/>
    <property type="match status" value="1"/>
</dbReference>